<dbReference type="PANTHER" id="PTHR11096">
    <property type="entry name" value="RNA 3' TERMINAL PHOSPHATE CYCLASE"/>
    <property type="match status" value="1"/>
</dbReference>
<evidence type="ECO:0000256" key="1">
    <source>
        <dbReference type="SAM" id="MobiDB-lite"/>
    </source>
</evidence>
<reference evidence="3" key="1">
    <citation type="submission" date="2022-12" db="EMBL/GenBank/DDBJ databases">
        <authorList>
            <person name="Petersen C."/>
        </authorList>
    </citation>
    <scope>NUCLEOTIDE SEQUENCE</scope>
    <source>
        <strain evidence="3">IBT 15544</strain>
    </source>
</reference>
<comment type="caution">
    <text evidence="3">The sequence shown here is derived from an EMBL/GenBank/DDBJ whole genome shotgun (WGS) entry which is preliminary data.</text>
</comment>
<protein>
    <recommendedName>
        <fullName evidence="2">RNA 3'-terminal phosphate cyclase domain-containing protein</fullName>
    </recommendedName>
</protein>
<organism evidence="3 4">
    <name type="scientific">Penicillium cinerascens</name>
    <dbReference type="NCBI Taxonomy" id="70096"/>
    <lineage>
        <taxon>Eukaryota</taxon>
        <taxon>Fungi</taxon>
        <taxon>Dikarya</taxon>
        <taxon>Ascomycota</taxon>
        <taxon>Pezizomycotina</taxon>
        <taxon>Eurotiomycetes</taxon>
        <taxon>Eurotiomycetidae</taxon>
        <taxon>Eurotiales</taxon>
        <taxon>Aspergillaceae</taxon>
        <taxon>Penicillium</taxon>
    </lineage>
</organism>
<dbReference type="OrthoDB" id="25029at2759"/>
<gene>
    <name evidence="3" type="ORF">N7498_010796</name>
</gene>
<dbReference type="GO" id="GO:0003963">
    <property type="term" value="F:RNA-3'-phosphate cyclase activity"/>
    <property type="evidence" value="ECO:0007669"/>
    <property type="project" value="TreeGrafter"/>
</dbReference>
<dbReference type="PANTHER" id="PTHR11096:SF0">
    <property type="entry name" value="RNA 3'-TERMINAL PHOSPHATE CYCLASE"/>
    <property type="match status" value="1"/>
</dbReference>
<reference evidence="3" key="2">
    <citation type="journal article" date="2023" name="IMA Fungus">
        <title>Comparative genomic study of the Penicillium genus elucidates a diverse pangenome and 15 lateral gene transfer events.</title>
        <authorList>
            <person name="Petersen C."/>
            <person name="Sorensen T."/>
            <person name="Nielsen M.R."/>
            <person name="Sondergaard T.E."/>
            <person name="Sorensen J.L."/>
            <person name="Fitzpatrick D.A."/>
            <person name="Frisvad J.C."/>
            <person name="Nielsen K.L."/>
        </authorList>
    </citation>
    <scope>NUCLEOTIDE SEQUENCE</scope>
    <source>
        <strain evidence="3">IBT 15544</strain>
    </source>
</reference>
<dbReference type="GO" id="GO:0006396">
    <property type="term" value="P:RNA processing"/>
    <property type="evidence" value="ECO:0007669"/>
    <property type="project" value="InterPro"/>
</dbReference>
<proteinExistence type="predicted"/>
<evidence type="ECO:0000313" key="3">
    <source>
        <dbReference type="EMBL" id="KAJ5191811.1"/>
    </source>
</evidence>
<dbReference type="EMBL" id="JAPQKR010000016">
    <property type="protein sequence ID" value="KAJ5191811.1"/>
    <property type="molecule type" value="Genomic_DNA"/>
</dbReference>
<evidence type="ECO:0000259" key="2">
    <source>
        <dbReference type="Pfam" id="PF01137"/>
    </source>
</evidence>
<dbReference type="SUPFAM" id="SSF55205">
    <property type="entry name" value="EPT/RTPC-like"/>
    <property type="match status" value="1"/>
</dbReference>
<dbReference type="Gene3D" id="3.65.10.20">
    <property type="entry name" value="RNA 3'-terminal phosphate cyclase domain"/>
    <property type="match status" value="2"/>
</dbReference>
<feature type="domain" description="RNA 3'-terminal phosphate cyclase" evidence="2">
    <location>
        <begin position="25"/>
        <end position="482"/>
    </location>
</feature>
<dbReference type="GeneID" id="83185153"/>
<feature type="compositionally biased region" description="Basic residues" evidence="1">
    <location>
        <begin position="370"/>
        <end position="382"/>
    </location>
</feature>
<feature type="region of interest" description="Disordered" evidence="1">
    <location>
        <begin position="369"/>
        <end position="390"/>
    </location>
</feature>
<dbReference type="InterPro" id="IPR037136">
    <property type="entry name" value="RNA3'_phos_cyclase_dom_sf"/>
</dbReference>
<dbReference type="InterPro" id="IPR013792">
    <property type="entry name" value="RNA3'P_cycl/enolpyr_Trfase_a/b"/>
</dbReference>
<dbReference type="RefSeq" id="XP_058304751.1">
    <property type="nucleotide sequence ID" value="XM_058457852.1"/>
</dbReference>
<dbReference type="Proteomes" id="UP001150904">
    <property type="component" value="Unassembled WGS sequence"/>
</dbReference>
<accession>A0A9W9J9M2</accession>
<keyword evidence="4" id="KW-1185">Reference proteome</keyword>
<sequence length="490" mass="53218">MADPGCMPGGKSPPISPVHLDGRTLEGGGQLMRNALALSALTGRAVTVSHIRGNRKGKTGLKASHTAAVKFLAEISGSKVDGDRVGSQSVTFSPRTREVTPCQKNDRLLMSLNDVSIQPEYNIRLSTPGSVFLIFQALYPYLLHVGSRAGLECIKVTITGGTNGTDSPSYDYAAQVMAPNFARLGLPPLAIVLHKRGWSAGLAGMGSISFFIHPLALPATEVYEVNDTGLSTQGAKIDTEAAEICFPRINIMDHERGKITCIEITVLAPDEPFVRGKTSGASTVRNFVERQTRRALRKALKTLDPSTFDAQSDSQSDESSEQDTRIPIAVHTSEPTSHISRLYILIVAHTSTGFRIGQDILLGRDINPKTGKKGKWGQKSHSKGGQQKSDVDVVSDLIDECVQGFMGELVDQLEPDSRHGSDTVSKRRSCLDRHMRDQIVVFEALGNMYRGGTETGSQVQEDERYWTLHTQTAKWVCAEMLGSDGTRGKE</sequence>
<evidence type="ECO:0000313" key="4">
    <source>
        <dbReference type="Proteomes" id="UP001150904"/>
    </source>
</evidence>
<name>A0A9W9J9M2_9EURO</name>
<dbReference type="AlphaFoldDB" id="A0A9W9J9M2"/>
<dbReference type="InterPro" id="IPR023797">
    <property type="entry name" value="RNA3'_phos_cyclase_dom"/>
</dbReference>
<dbReference type="GO" id="GO:0005634">
    <property type="term" value="C:nucleus"/>
    <property type="evidence" value="ECO:0007669"/>
    <property type="project" value="TreeGrafter"/>
</dbReference>
<feature type="region of interest" description="Disordered" evidence="1">
    <location>
        <begin position="306"/>
        <end position="331"/>
    </location>
</feature>
<dbReference type="InterPro" id="IPR000228">
    <property type="entry name" value="RNA3'_term_phos_cyc"/>
</dbReference>
<dbReference type="Pfam" id="PF01137">
    <property type="entry name" value="RTC"/>
    <property type="match status" value="1"/>
</dbReference>